<accession>A0A8X6Q7N8</accession>
<reference evidence="1" key="1">
    <citation type="submission" date="2020-08" db="EMBL/GenBank/DDBJ databases">
        <title>Multicomponent nature underlies the extraordinary mechanical properties of spider dragline silk.</title>
        <authorList>
            <person name="Kono N."/>
            <person name="Nakamura H."/>
            <person name="Mori M."/>
            <person name="Yoshida Y."/>
            <person name="Ohtoshi R."/>
            <person name="Malay A.D."/>
            <person name="Moran D.A.P."/>
            <person name="Tomita M."/>
            <person name="Numata K."/>
            <person name="Arakawa K."/>
        </authorList>
    </citation>
    <scope>NUCLEOTIDE SEQUENCE</scope>
</reference>
<dbReference type="Proteomes" id="UP000887013">
    <property type="component" value="Unassembled WGS sequence"/>
</dbReference>
<proteinExistence type="predicted"/>
<dbReference type="AlphaFoldDB" id="A0A8X6Q7N8"/>
<protein>
    <submittedName>
        <fullName evidence="1">Uncharacterized protein</fullName>
    </submittedName>
</protein>
<name>A0A8X6Q7N8_NEPPI</name>
<sequence length="81" mass="9136">MVCQLSDYGFGYPGRYISERSTFNGEINDEPGFSNNGISPFRTNLGSIYSIMMIESAFGDIVENSYCRRAFDIAILTHHLK</sequence>
<evidence type="ECO:0000313" key="1">
    <source>
        <dbReference type="EMBL" id="GFU11053.1"/>
    </source>
</evidence>
<organism evidence="1 2">
    <name type="scientific">Nephila pilipes</name>
    <name type="common">Giant wood spider</name>
    <name type="synonym">Nephila maculata</name>
    <dbReference type="NCBI Taxonomy" id="299642"/>
    <lineage>
        <taxon>Eukaryota</taxon>
        <taxon>Metazoa</taxon>
        <taxon>Ecdysozoa</taxon>
        <taxon>Arthropoda</taxon>
        <taxon>Chelicerata</taxon>
        <taxon>Arachnida</taxon>
        <taxon>Araneae</taxon>
        <taxon>Araneomorphae</taxon>
        <taxon>Entelegynae</taxon>
        <taxon>Araneoidea</taxon>
        <taxon>Nephilidae</taxon>
        <taxon>Nephila</taxon>
    </lineage>
</organism>
<evidence type="ECO:0000313" key="2">
    <source>
        <dbReference type="Proteomes" id="UP000887013"/>
    </source>
</evidence>
<keyword evidence="2" id="KW-1185">Reference proteome</keyword>
<comment type="caution">
    <text evidence="1">The sequence shown here is derived from an EMBL/GenBank/DDBJ whole genome shotgun (WGS) entry which is preliminary data.</text>
</comment>
<gene>
    <name evidence="1" type="ORF">NPIL_422521</name>
</gene>
<dbReference type="EMBL" id="BMAW01125148">
    <property type="protein sequence ID" value="GFU11053.1"/>
    <property type="molecule type" value="Genomic_DNA"/>
</dbReference>